<dbReference type="AlphaFoldDB" id="A0A2W5X7C4"/>
<evidence type="ECO:0000313" key="3">
    <source>
        <dbReference type="Proteomes" id="UP000249393"/>
    </source>
</evidence>
<feature type="signal peptide" evidence="1">
    <location>
        <begin position="1"/>
        <end position="19"/>
    </location>
</feature>
<keyword evidence="1" id="KW-0732">Signal</keyword>
<name>A0A2W5X7C4_9CAUL</name>
<organism evidence="2 3">
    <name type="scientific">Caulobacter segnis</name>
    <dbReference type="NCBI Taxonomy" id="88688"/>
    <lineage>
        <taxon>Bacteria</taxon>
        <taxon>Pseudomonadati</taxon>
        <taxon>Pseudomonadota</taxon>
        <taxon>Alphaproteobacteria</taxon>
        <taxon>Caulobacterales</taxon>
        <taxon>Caulobacteraceae</taxon>
        <taxon>Caulobacter</taxon>
    </lineage>
</organism>
<evidence type="ECO:0000313" key="2">
    <source>
        <dbReference type="EMBL" id="PZR36854.1"/>
    </source>
</evidence>
<proteinExistence type="predicted"/>
<dbReference type="EMBL" id="QFQZ01000004">
    <property type="protein sequence ID" value="PZR36854.1"/>
    <property type="molecule type" value="Genomic_DNA"/>
</dbReference>
<comment type="caution">
    <text evidence="2">The sequence shown here is derived from an EMBL/GenBank/DDBJ whole genome shotgun (WGS) entry which is preliminary data.</text>
</comment>
<gene>
    <name evidence="2" type="ORF">DI526_02305</name>
</gene>
<accession>A0A2W5X7C4</accession>
<feature type="chain" id="PRO_5015981302" evidence="1">
    <location>
        <begin position="20"/>
        <end position="118"/>
    </location>
</feature>
<dbReference type="Proteomes" id="UP000249393">
    <property type="component" value="Unassembled WGS sequence"/>
</dbReference>
<evidence type="ECO:0000256" key="1">
    <source>
        <dbReference type="SAM" id="SignalP"/>
    </source>
</evidence>
<reference evidence="2 3" key="1">
    <citation type="submission" date="2017-08" db="EMBL/GenBank/DDBJ databases">
        <title>Infants hospitalized years apart are colonized by the same room-sourced microbial strains.</title>
        <authorList>
            <person name="Brooks B."/>
            <person name="Olm M.R."/>
            <person name="Firek B.A."/>
            <person name="Baker R."/>
            <person name="Thomas B.C."/>
            <person name="Morowitz M.J."/>
            <person name="Banfield J.F."/>
        </authorList>
    </citation>
    <scope>NUCLEOTIDE SEQUENCE [LARGE SCALE GENOMIC DNA]</scope>
    <source>
        <strain evidence="2">S2_003_000_R2_4</strain>
    </source>
</reference>
<dbReference type="RefSeq" id="WP_304273645.1">
    <property type="nucleotide sequence ID" value="NZ_QFQZ01000004.1"/>
</dbReference>
<sequence>MIRTLALTAALATAGLAHAQAPAPAYPPVASSFARTPNLAAPLNLKPVGPIELRYAHAPAPLPRGVARTAIERREGGVSGGVGVLCGIQPSADTSGVGTARGYDNDGRFVGAKLGFSF</sequence>
<protein>
    <submittedName>
        <fullName evidence="2">Uncharacterized protein</fullName>
    </submittedName>
</protein>